<keyword evidence="2" id="KW-1185">Reference proteome</keyword>
<dbReference type="SUPFAM" id="SSF88713">
    <property type="entry name" value="Glycoside hydrolase/deacetylase"/>
    <property type="match status" value="1"/>
</dbReference>
<dbReference type="RefSeq" id="WP_090365031.1">
    <property type="nucleotide sequence ID" value="NZ_FNEM01000006.1"/>
</dbReference>
<evidence type="ECO:0000313" key="1">
    <source>
        <dbReference type="EMBL" id="SDJ26399.1"/>
    </source>
</evidence>
<dbReference type="Proteomes" id="UP000199527">
    <property type="component" value="Unassembled WGS sequence"/>
</dbReference>
<proteinExistence type="predicted"/>
<dbReference type="PROSITE" id="PS51257">
    <property type="entry name" value="PROKAR_LIPOPROTEIN"/>
    <property type="match status" value="1"/>
</dbReference>
<dbReference type="OrthoDB" id="9773478at2"/>
<dbReference type="InterPro" id="IPR005501">
    <property type="entry name" value="LamB/YcsF/PxpA-like"/>
</dbReference>
<dbReference type="PANTHER" id="PTHR30292">
    <property type="entry name" value="UNCHARACTERIZED PROTEIN YBGL-RELATED"/>
    <property type="match status" value="1"/>
</dbReference>
<reference evidence="2" key="1">
    <citation type="submission" date="2016-10" db="EMBL/GenBank/DDBJ databases">
        <authorList>
            <person name="Varghese N."/>
            <person name="Submissions S."/>
        </authorList>
    </citation>
    <scope>NUCLEOTIDE SEQUENCE [LARGE SCALE GENOMIC DNA]</scope>
    <source>
        <strain evidence="2">DSM 23317</strain>
    </source>
</reference>
<dbReference type="Pfam" id="PF03746">
    <property type="entry name" value="LamB_YcsF"/>
    <property type="match status" value="1"/>
</dbReference>
<name>A0A1G8SB06_9GAMM</name>
<accession>A0A1G8SB06</accession>
<dbReference type="EMBL" id="FNEM01000006">
    <property type="protein sequence ID" value="SDJ26399.1"/>
    <property type="molecule type" value="Genomic_DNA"/>
</dbReference>
<sequence length="245" mass="27010">MRLDINVDIGEGFPFDESLLPWVSSASIACGGHAGNRDSMEETVRLCVKHRIRIGAHPAFPDRAHFGRQPMAIDATKLQRSLSQQIDQLEQICRGYQVALHYVKPHGALYNLAAFDDELAGVLCRAIIDGNRPLTLMGLSGSRLLTEARRFGLPTLAEAFIDRRYLDDGTLVSRRQDNAILSDPDEIIAQLEQLALRGQVQSQSGRLIPIQVDSLCLHGDDPDALNHAMLAHNHLRGLGFSIACD</sequence>
<dbReference type="CDD" id="cd10801">
    <property type="entry name" value="LamB_YcsF_like_1"/>
    <property type="match status" value="1"/>
</dbReference>
<dbReference type="NCBIfam" id="NF003816">
    <property type="entry name" value="PRK05406.1-5"/>
    <property type="match status" value="1"/>
</dbReference>
<protein>
    <submittedName>
        <fullName evidence="1">UPF0271 protein</fullName>
    </submittedName>
</protein>
<dbReference type="GO" id="GO:0005975">
    <property type="term" value="P:carbohydrate metabolic process"/>
    <property type="evidence" value="ECO:0007669"/>
    <property type="project" value="InterPro"/>
</dbReference>
<dbReference type="Gene3D" id="3.20.20.370">
    <property type="entry name" value="Glycoside hydrolase/deacetylase"/>
    <property type="match status" value="1"/>
</dbReference>
<dbReference type="NCBIfam" id="NF003814">
    <property type="entry name" value="PRK05406.1-3"/>
    <property type="match status" value="1"/>
</dbReference>
<gene>
    <name evidence="1" type="ORF">SAMN04488540_106124</name>
</gene>
<dbReference type="InterPro" id="IPR011330">
    <property type="entry name" value="Glyco_hydro/deAcase_b/a-brl"/>
</dbReference>
<organism evidence="1 2">
    <name type="scientific">Ferrimonas sediminum</name>
    <dbReference type="NCBI Taxonomy" id="718193"/>
    <lineage>
        <taxon>Bacteria</taxon>
        <taxon>Pseudomonadati</taxon>
        <taxon>Pseudomonadota</taxon>
        <taxon>Gammaproteobacteria</taxon>
        <taxon>Alteromonadales</taxon>
        <taxon>Ferrimonadaceae</taxon>
        <taxon>Ferrimonas</taxon>
    </lineage>
</organism>
<dbReference type="PANTHER" id="PTHR30292:SF0">
    <property type="entry name" value="5-OXOPROLINASE SUBUNIT A"/>
    <property type="match status" value="1"/>
</dbReference>
<evidence type="ECO:0000313" key="2">
    <source>
        <dbReference type="Proteomes" id="UP000199527"/>
    </source>
</evidence>
<dbReference type="AlphaFoldDB" id="A0A1G8SB06"/>